<feature type="compositionally biased region" description="Acidic residues" evidence="1">
    <location>
        <begin position="283"/>
        <end position="292"/>
    </location>
</feature>
<protein>
    <recommendedName>
        <fullName evidence="4">DUF5745 domain-containing protein</fullName>
    </recommendedName>
</protein>
<feature type="region of interest" description="Disordered" evidence="1">
    <location>
        <begin position="178"/>
        <end position="363"/>
    </location>
</feature>
<dbReference type="AlphaFoldDB" id="A0A0C3L9A4"/>
<evidence type="ECO:0000313" key="3">
    <source>
        <dbReference type="Proteomes" id="UP000054248"/>
    </source>
</evidence>
<sequence>MDDHSQHEAAQDVEFLNILLDGLDIPLNLTDPVDLTPSLLIAILESLLQDRLPLTAEIRNARDFGSKVEAMKVFLGVLGDDVIGVDIGLAEVDPRRLAYGEWDETIFVGRVLIWIGGELDIIDRSELPDFIKDTVAANLTTSTFAQASTNQAPRQILLDQGPPATDFDKALDPRTRLKAQLDGGRPPSRSFEGPSTAGPSTSRLSAISSLSFQPDSTSSPIRPIRTRSAYVPEPPRRSPSPPHTSLDTSIATTSSCNCDPDQTSSTGCSCFTDATATGPGGYDTEEETDNDEQTPRTGPSRSSFPPTTRSISHQLFNRDNISPSPLPDPNDLFSPASVSRSSTPVAESSHFTANNTTRNTSVRRSGWIEPVNHERDLRSFEAARANASRMREKSQSLSTLESLSRGASRYGERTPGRSGSLEERIASRTPSSLGRGNSSRFQHQVTRHTSPTQHALALLKERARLLEELAELKLGESPVR</sequence>
<feature type="compositionally biased region" description="Polar residues" evidence="1">
    <location>
        <begin position="311"/>
        <end position="323"/>
    </location>
</feature>
<keyword evidence="3" id="KW-1185">Reference proteome</keyword>
<dbReference type="Proteomes" id="UP000054248">
    <property type="component" value="Unassembled WGS sequence"/>
</dbReference>
<reference evidence="2 3" key="1">
    <citation type="submission" date="2014-04" db="EMBL/GenBank/DDBJ databases">
        <authorList>
            <consortium name="DOE Joint Genome Institute"/>
            <person name="Kuo A."/>
            <person name="Girlanda M."/>
            <person name="Perotto S."/>
            <person name="Kohler A."/>
            <person name="Nagy L.G."/>
            <person name="Floudas D."/>
            <person name="Copeland A."/>
            <person name="Barry K.W."/>
            <person name="Cichocki N."/>
            <person name="Veneault-Fourrey C."/>
            <person name="LaButti K."/>
            <person name="Lindquist E.A."/>
            <person name="Lipzen A."/>
            <person name="Lundell T."/>
            <person name="Morin E."/>
            <person name="Murat C."/>
            <person name="Sun H."/>
            <person name="Tunlid A."/>
            <person name="Henrissat B."/>
            <person name="Grigoriev I.V."/>
            <person name="Hibbett D.S."/>
            <person name="Martin F."/>
            <person name="Nordberg H.P."/>
            <person name="Cantor M.N."/>
            <person name="Hua S.X."/>
        </authorList>
    </citation>
    <scope>NUCLEOTIDE SEQUENCE [LARGE SCALE GENOMIC DNA]</scope>
    <source>
        <strain evidence="2 3">MUT 4182</strain>
    </source>
</reference>
<gene>
    <name evidence="2" type="ORF">M407DRAFT_32242</name>
</gene>
<name>A0A0C3L9A4_9AGAM</name>
<proteinExistence type="predicted"/>
<feature type="compositionally biased region" description="Polar residues" evidence="1">
    <location>
        <begin position="243"/>
        <end position="275"/>
    </location>
</feature>
<dbReference type="HOGENOM" id="CLU_568828_0_0_1"/>
<dbReference type="OrthoDB" id="2596754at2759"/>
<evidence type="ECO:0008006" key="4">
    <source>
        <dbReference type="Google" id="ProtNLM"/>
    </source>
</evidence>
<organism evidence="2 3">
    <name type="scientific">Tulasnella calospora MUT 4182</name>
    <dbReference type="NCBI Taxonomy" id="1051891"/>
    <lineage>
        <taxon>Eukaryota</taxon>
        <taxon>Fungi</taxon>
        <taxon>Dikarya</taxon>
        <taxon>Basidiomycota</taxon>
        <taxon>Agaricomycotina</taxon>
        <taxon>Agaricomycetes</taxon>
        <taxon>Cantharellales</taxon>
        <taxon>Tulasnellaceae</taxon>
        <taxon>Tulasnella</taxon>
    </lineage>
</organism>
<accession>A0A0C3L9A4</accession>
<feature type="compositionally biased region" description="Polar residues" evidence="1">
    <location>
        <begin position="428"/>
        <end position="452"/>
    </location>
</feature>
<evidence type="ECO:0000256" key="1">
    <source>
        <dbReference type="SAM" id="MobiDB-lite"/>
    </source>
</evidence>
<feature type="compositionally biased region" description="Low complexity" evidence="1">
    <location>
        <begin position="200"/>
        <end position="211"/>
    </location>
</feature>
<feature type="compositionally biased region" description="Polar residues" evidence="1">
    <location>
        <begin position="336"/>
        <end position="363"/>
    </location>
</feature>
<reference evidence="3" key="2">
    <citation type="submission" date="2015-01" db="EMBL/GenBank/DDBJ databases">
        <title>Evolutionary Origins and Diversification of the Mycorrhizal Mutualists.</title>
        <authorList>
            <consortium name="DOE Joint Genome Institute"/>
            <consortium name="Mycorrhizal Genomics Consortium"/>
            <person name="Kohler A."/>
            <person name="Kuo A."/>
            <person name="Nagy L.G."/>
            <person name="Floudas D."/>
            <person name="Copeland A."/>
            <person name="Barry K.W."/>
            <person name="Cichocki N."/>
            <person name="Veneault-Fourrey C."/>
            <person name="LaButti K."/>
            <person name="Lindquist E.A."/>
            <person name="Lipzen A."/>
            <person name="Lundell T."/>
            <person name="Morin E."/>
            <person name="Murat C."/>
            <person name="Riley R."/>
            <person name="Ohm R."/>
            <person name="Sun H."/>
            <person name="Tunlid A."/>
            <person name="Henrissat B."/>
            <person name="Grigoriev I.V."/>
            <person name="Hibbett D.S."/>
            <person name="Martin F."/>
        </authorList>
    </citation>
    <scope>NUCLEOTIDE SEQUENCE [LARGE SCALE GENOMIC DNA]</scope>
    <source>
        <strain evidence="3">MUT 4182</strain>
    </source>
</reference>
<dbReference type="EMBL" id="KN823315">
    <property type="protein sequence ID" value="KIO18072.1"/>
    <property type="molecule type" value="Genomic_DNA"/>
</dbReference>
<feature type="region of interest" description="Disordered" evidence="1">
    <location>
        <begin position="388"/>
        <end position="452"/>
    </location>
</feature>
<feature type="compositionally biased region" description="Basic and acidic residues" evidence="1">
    <location>
        <begin position="410"/>
        <end position="426"/>
    </location>
</feature>
<feature type="compositionally biased region" description="Low complexity" evidence="1">
    <location>
        <begin position="295"/>
        <end position="310"/>
    </location>
</feature>
<evidence type="ECO:0000313" key="2">
    <source>
        <dbReference type="EMBL" id="KIO18072.1"/>
    </source>
</evidence>